<comment type="catalytic activity">
    <reaction evidence="5">
        <text>an N-acyl-L-alpha-aminoacyl-tRNA + H2O = an N-acyl-L-amino acid + a tRNA + H(+)</text>
        <dbReference type="Rhea" id="RHEA:54448"/>
        <dbReference type="Rhea" id="RHEA-COMP:10123"/>
        <dbReference type="Rhea" id="RHEA-COMP:13883"/>
        <dbReference type="ChEBI" id="CHEBI:15377"/>
        <dbReference type="ChEBI" id="CHEBI:15378"/>
        <dbReference type="ChEBI" id="CHEBI:59874"/>
        <dbReference type="ChEBI" id="CHEBI:78442"/>
        <dbReference type="ChEBI" id="CHEBI:138191"/>
        <dbReference type="EC" id="3.1.1.29"/>
    </reaction>
</comment>
<reference evidence="7" key="1">
    <citation type="submission" date="2022-04" db="EMBL/GenBank/DDBJ databases">
        <title>Complete genome of Methanoplanus endosymbiosus DSM 3599.</title>
        <authorList>
            <person name="Chen S.-C."/>
            <person name="You Y.-T."/>
            <person name="Zhou Y.-Z."/>
            <person name="Lai M.-C."/>
        </authorList>
    </citation>
    <scope>NUCLEOTIDE SEQUENCE</scope>
    <source>
        <strain evidence="7">DSM 3599</strain>
    </source>
</reference>
<comment type="function">
    <text evidence="1">The natural substrate for this enzyme may be peptidyl-tRNAs which drop off the ribosome during protein synthesis.</text>
</comment>
<accession>A0A9E7TI46</accession>
<evidence type="ECO:0000256" key="4">
    <source>
        <dbReference type="ARBA" id="ARBA00038050"/>
    </source>
</evidence>
<comment type="similarity">
    <text evidence="4">Belongs to the PTH2 family.</text>
</comment>
<keyword evidence="3 7" id="KW-0378">Hydrolase</keyword>
<dbReference type="PANTHER" id="PTHR12649:SF11">
    <property type="entry name" value="PEPTIDYL-TRNA HYDROLASE 2, MITOCHONDRIAL"/>
    <property type="match status" value="1"/>
</dbReference>
<dbReference type="GO" id="GO:0005829">
    <property type="term" value="C:cytosol"/>
    <property type="evidence" value="ECO:0007669"/>
    <property type="project" value="TreeGrafter"/>
</dbReference>
<dbReference type="InterPro" id="IPR002833">
    <property type="entry name" value="PTH2"/>
</dbReference>
<evidence type="ECO:0000256" key="5">
    <source>
        <dbReference type="ARBA" id="ARBA00048707"/>
    </source>
</evidence>
<dbReference type="GeneID" id="74308225"/>
<evidence type="ECO:0000256" key="6">
    <source>
        <dbReference type="ARBA" id="ARBA00050038"/>
    </source>
</evidence>
<gene>
    <name evidence="7" type="primary">pth2</name>
    <name evidence="7" type="ORF">L6E24_10950</name>
</gene>
<dbReference type="AlphaFoldDB" id="A0A9E7TI46"/>
<evidence type="ECO:0000256" key="2">
    <source>
        <dbReference type="ARBA" id="ARBA00013260"/>
    </source>
</evidence>
<keyword evidence="8" id="KW-1185">Reference proteome</keyword>
<dbReference type="NCBIfam" id="TIGR00283">
    <property type="entry name" value="arch_pth2"/>
    <property type="match status" value="1"/>
</dbReference>
<evidence type="ECO:0000256" key="1">
    <source>
        <dbReference type="ARBA" id="ARBA00003043"/>
    </source>
</evidence>
<dbReference type="Pfam" id="PF01981">
    <property type="entry name" value="PTH2"/>
    <property type="match status" value="1"/>
</dbReference>
<organism evidence="7 8">
    <name type="scientific">Methanoplanus endosymbiosus</name>
    <dbReference type="NCBI Taxonomy" id="33865"/>
    <lineage>
        <taxon>Archaea</taxon>
        <taxon>Methanobacteriati</taxon>
        <taxon>Methanobacteriota</taxon>
        <taxon>Stenosarchaea group</taxon>
        <taxon>Methanomicrobia</taxon>
        <taxon>Methanomicrobiales</taxon>
        <taxon>Methanomicrobiaceae</taxon>
        <taxon>Methanoplanus</taxon>
    </lineage>
</organism>
<evidence type="ECO:0000313" key="8">
    <source>
        <dbReference type="Proteomes" id="UP001060368"/>
    </source>
</evidence>
<dbReference type="GO" id="GO:0004045">
    <property type="term" value="F:peptidyl-tRNA hydrolase activity"/>
    <property type="evidence" value="ECO:0007669"/>
    <property type="project" value="UniProtKB-EC"/>
</dbReference>
<name>A0A9E7TI46_9EURY</name>
<evidence type="ECO:0000256" key="3">
    <source>
        <dbReference type="ARBA" id="ARBA00022801"/>
    </source>
</evidence>
<dbReference type="Gene3D" id="3.40.1490.10">
    <property type="entry name" value="Bit1"/>
    <property type="match status" value="1"/>
</dbReference>
<dbReference type="PANTHER" id="PTHR12649">
    <property type="entry name" value="PEPTIDYL-TRNA HYDROLASE 2"/>
    <property type="match status" value="1"/>
</dbReference>
<dbReference type="SUPFAM" id="SSF102462">
    <property type="entry name" value="Peptidyl-tRNA hydrolase II"/>
    <property type="match status" value="1"/>
</dbReference>
<dbReference type="NCBIfam" id="NF003314">
    <property type="entry name" value="PRK04322.1"/>
    <property type="match status" value="1"/>
</dbReference>
<dbReference type="EMBL" id="CP096115">
    <property type="protein sequence ID" value="UUX91873.1"/>
    <property type="molecule type" value="Genomic_DNA"/>
</dbReference>
<dbReference type="Proteomes" id="UP001060368">
    <property type="component" value="Chromosome"/>
</dbReference>
<dbReference type="CDD" id="cd02430">
    <property type="entry name" value="PTH2"/>
    <property type="match status" value="1"/>
</dbReference>
<dbReference type="EC" id="3.1.1.29" evidence="2"/>
<dbReference type="KEGG" id="mend:L6E24_10950"/>
<protein>
    <recommendedName>
        <fullName evidence="6">Peptidyl-tRNA hydrolase</fullName>
        <ecNumber evidence="2">3.1.1.29</ecNumber>
    </recommendedName>
</protein>
<dbReference type="RefSeq" id="WP_257742025.1">
    <property type="nucleotide sequence ID" value="NZ_CP096115.1"/>
</dbReference>
<sequence length="120" mass="12968">MTPEPVFAWKQCLIIRSDVKMSCGKKCAQLAHAAVIAYEKADKITKKKWYDEGMKKVALKATSQRQLYELKTIAEEAGISAAIITDAGMTEIPPGTVTALGLGPAKSEDLDKITGDLSLL</sequence>
<evidence type="ECO:0000313" key="7">
    <source>
        <dbReference type="EMBL" id="UUX91873.1"/>
    </source>
</evidence>
<dbReference type="FunFam" id="3.40.1490.10:FF:000001">
    <property type="entry name" value="Peptidyl-tRNA hydrolase 2"/>
    <property type="match status" value="1"/>
</dbReference>
<dbReference type="InterPro" id="IPR023476">
    <property type="entry name" value="Pep_tRNA_hydro_II_dom_sf"/>
</dbReference>
<proteinExistence type="inferred from homology"/>